<organism evidence="3 4">
    <name type="scientific">Lyophyllum shimeji</name>
    <name type="common">Hon-shimeji</name>
    <name type="synonym">Tricholoma shimeji</name>
    <dbReference type="NCBI Taxonomy" id="47721"/>
    <lineage>
        <taxon>Eukaryota</taxon>
        <taxon>Fungi</taxon>
        <taxon>Dikarya</taxon>
        <taxon>Basidiomycota</taxon>
        <taxon>Agaricomycotina</taxon>
        <taxon>Agaricomycetes</taxon>
        <taxon>Agaricomycetidae</taxon>
        <taxon>Agaricales</taxon>
        <taxon>Tricholomatineae</taxon>
        <taxon>Lyophyllaceae</taxon>
        <taxon>Lyophyllum</taxon>
    </lineage>
</organism>
<feature type="region of interest" description="Disordered" evidence="1">
    <location>
        <begin position="560"/>
        <end position="592"/>
    </location>
</feature>
<accession>A0A9P3Q0R8</accession>
<keyword evidence="2" id="KW-0812">Transmembrane</keyword>
<sequence>MWSACLYSNGNNSLPLYKSWGTECQKHSQDLKDGYPKQWADKVAIPDWARIAVPGNSTFDIDTALRSERLPAEIALETKFAVVARTPNPWGLPQIIVPIAAVLATLVLGSAIFAFYRFRSGEKGFSWTLIPVWLCPRKPRVVRQASRSNTWSIDRNDSMDDYVMVNPEDEPRTSHVRFPSTEDVKFNDSPDAEYQLPLQTIWKKSQIAQQIRRLPDQIPLPWKGRPIHITSQPPGKRFRVDSLNTSTESGGADDPTFRTGTVEGDAGRPDTIVEAEEYPATSERNSMYEDEGTSLISHSERDSNRVFLISHRSGDFTLESGSSNQNSGTSHQVKVVPPTPTDSSRLSRNHGAECPSAQGPLSRHPELPPAPKQPAPLPPGQGPPASSPIQWTIEQVPQQAGPSNRDTPQPHAPEVVSTESLLLTPRSLRHDLSPAPQLDDNDPLKRSHSPIRPMGARLLSSPRHIARQLSLEDGLSQNLSPSGQSMDSMYTFGSPSRTPRPPTPSSRNPTFSSDDVSSNFEGSLVTPRLQQHSRRPSMESLIPARGDPVMLFPGPVRGAGYTIGLSSDASESSASLYSTTSSGNLRSPPGVA</sequence>
<feature type="region of interest" description="Disordered" evidence="1">
    <location>
        <begin position="317"/>
        <end position="416"/>
    </location>
</feature>
<dbReference type="EMBL" id="BRPK01000019">
    <property type="protein sequence ID" value="GLB45018.1"/>
    <property type="molecule type" value="Genomic_DNA"/>
</dbReference>
<feature type="compositionally biased region" description="Polar residues" evidence="1">
    <location>
        <begin position="319"/>
        <end position="332"/>
    </location>
</feature>
<comment type="caution">
    <text evidence="3">The sequence shown here is derived from an EMBL/GenBank/DDBJ whole genome shotgun (WGS) entry which is preliminary data.</text>
</comment>
<keyword evidence="2" id="KW-1133">Transmembrane helix</keyword>
<evidence type="ECO:0000256" key="1">
    <source>
        <dbReference type="SAM" id="MobiDB-lite"/>
    </source>
</evidence>
<feature type="region of interest" description="Disordered" evidence="1">
    <location>
        <begin position="244"/>
        <end position="299"/>
    </location>
</feature>
<reference evidence="3" key="1">
    <citation type="submission" date="2022-07" db="EMBL/GenBank/DDBJ databases">
        <title>The genome of Lyophyllum shimeji provides insight into the initial evolution of ectomycorrhizal fungal genome.</title>
        <authorList>
            <person name="Kobayashi Y."/>
            <person name="Shibata T."/>
            <person name="Hirakawa H."/>
            <person name="Shigenobu S."/>
            <person name="Nishiyama T."/>
            <person name="Yamada A."/>
            <person name="Hasebe M."/>
            <person name="Kawaguchi M."/>
        </authorList>
    </citation>
    <scope>NUCLEOTIDE SEQUENCE</scope>
    <source>
        <strain evidence="3">AT787</strain>
    </source>
</reference>
<dbReference type="Proteomes" id="UP001063166">
    <property type="component" value="Unassembled WGS sequence"/>
</dbReference>
<protein>
    <submittedName>
        <fullName evidence="3">Uncharacterized protein</fullName>
    </submittedName>
</protein>
<gene>
    <name evidence="3" type="ORF">LshimejAT787_1900960</name>
</gene>
<feature type="transmembrane region" description="Helical" evidence="2">
    <location>
        <begin position="95"/>
        <end position="116"/>
    </location>
</feature>
<proteinExistence type="predicted"/>
<feature type="compositionally biased region" description="Polar residues" evidence="1">
    <location>
        <begin position="475"/>
        <end position="493"/>
    </location>
</feature>
<keyword evidence="2" id="KW-0472">Membrane</keyword>
<feature type="compositionally biased region" description="Pro residues" evidence="1">
    <location>
        <begin position="367"/>
        <end position="386"/>
    </location>
</feature>
<keyword evidence="4" id="KW-1185">Reference proteome</keyword>
<feature type="region of interest" description="Disordered" evidence="1">
    <location>
        <begin position="429"/>
        <end position="459"/>
    </location>
</feature>
<evidence type="ECO:0000313" key="3">
    <source>
        <dbReference type="EMBL" id="GLB45018.1"/>
    </source>
</evidence>
<evidence type="ECO:0000256" key="2">
    <source>
        <dbReference type="SAM" id="Phobius"/>
    </source>
</evidence>
<evidence type="ECO:0000313" key="4">
    <source>
        <dbReference type="Proteomes" id="UP001063166"/>
    </source>
</evidence>
<name>A0A9P3Q0R8_LYOSH</name>
<feature type="region of interest" description="Disordered" evidence="1">
    <location>
        <begin position="475"/>
        <end position="546"/>
    </location>
</feature>
<feature type="compositionally biased region" description="Polar residues" evidence="1">
    <location>
        <begin position="389"/>
        <end position="407"/>
    </location>
</feature>
<feature type="compositionally biased region" description="Low complexity" evidence="1">
    <location>
        <begin position="565"/>
        <end position="582"/>
    </location>
</feature>
<dbReference type="AlphaFoldDB" id="A0A9P3Q0R8"/>
<dbReference type="OrthoDB" id="3062174at2759"/>